<accession>A0A3D9LMY2</accession>
<comment type="caution">
    <text evidence="2">The sequence shown here is derived from an EMBL/GenBank/DDBJ whole genome shotgun (WGS) entry which is preliminary data.</text>
</comment>
<evidence type="ECO:0000313" key="3">
    <source>
        <dbReference type="Proteomes" id="UP000256919"/>
    </source>
</evidence>
<dbReference type="RefSeq" id="WP_115812573.1">
    <property type="nucleotide sequence ID" value="NZ_QREI01000010.1"/>
</dbReference>
<evidence type="ECO:0000256" key="1">
    <source>
        <dbReference type="SAM" id="Phobius"/>
    </source>
</evidence>
<organism evidence="2 3">
    <name type="scientific">Winogradskyella pacifica</name>
    <dbReference type="NCBI Taxonomy" id="664642"/>
    <lineage>
        <taxon>Bacteria</taxon>
        <taxon>Pseudomonadati</taxon>
        <taxon>Bacteroidota</taxon>
        <taxon>Flavobacteriia</taxon>
        <taxon>Flavobacteriales</taxon>
        <taxon>Flavobacteriaceae</taxon>
        <taxon>Winogradskyella</taxon>
    </lineage>
</organism>
<evidence type="ECO:0000313" key="2">
    <source>
        <dbReference type="EMBL" id="REE07894.1"/>
    </source>
</evidence>
<feature type="transmembrane region" description="Helical" evidence="1">
    <location>
        <begin position="12"/>
        <end position="32"/>
    </location>
</feature>
<proteinExistence type="predicted"/>
<keyword evidence="1" id="KW-0812">Transmembrane</keyword>
<keyword evidence="1" id="KW-0472">Membrane</keyword>
<reference evidence="2 3" key="1">
    <citation type="submission" date="2018-07" db="EMBL/GenBank/DDBJ databases">
        <title>Genomic Encyclopedia of Type Strains, Phase III (KMG-III): the genomes of soil and plant-associated and newly described type strains.</title>
        <authorList>
            <person name="Whitman W."/>
        </authorList>
    </citation>
    <scope>NUCLEOTIDE SEQUENCE [LARGE SCALE GENOMIC DNA]</scope>
    <source>
        <strain evidence="2 3">CECT 7948</strain>
    </source>
</reference>
<protein>
    <submittedName>
        <fullName evidence="2">Uncharacterized protein</fullName>
    </submittedName>
</protein>
<dbReference type="AlphaFoldDB" id="A0A3D9LMY2"/>
<gene>
    <name evidence="2" type="ORF">DFQ09_11088</name>
</gene>
<dbReference type="Proteomes" id="UP000256919">
    <property type="component" value="Unassembled WGS sequence"/>
</dbReference>
<keyword evidence="1" id="KW-1133">Transmembrane helix</keyword>
<name>A0A3D9LMY2_9FLAO</name>
<sequence length="144" mass="16719">MAITSKTIKYSIIIIGILGLLFIGAILFFILYESKKDISKEEPYVSFLNKPQKLKAISTVRWHKDNLRFSHYSLEVNDDSYHNNEDVKSVKQYQPGDVITFHAAKSYFSNHVGESFYLIARDTLDTGEVIEFQYYYTPDTLPFD</sequence>
<keyword evidence="3" id="KW-1185">Reference proteome</keyword>
<dbReference type="OrthoDB" id="1435273at2"/>
<dbReference type="EMBL" id="QREI01000010">
    <property type="protein sequence ID" value="REE07894.1"/>
    <property type="molecule type" value="Genomic_DNA"/>
</dbReference>